<dbReference type="EMBL" id="KL367564">
    <property type="protein sequence ID" value="KFD63898.1"/>
    <property type="molecule type" value="Genomic_DNA"/>
</dbReference>
<dbReference type="InterPro" id="IPR036397">
    <property type="entry name" value="RNaseH_sf"/>
</dbReference>
<dbReference type="GO" id="GO:0004519">
    <property type="term" value="F:endonuclease activity"/>
    <property type="evidence" value="ECO:0007669"/>
    <property type="project" value="UniProtKB-KW"/>
</dbReference>
<keyword evidence="3" id="KW-0255">Endonuclease</keyword>
<dbReference type="Pfam" id="PF00665">
    <property type="entry name" value="rve"/>
    <property type="match status" value="1"/>
</dbReference>
<name>A0A085N352_9BILA</name>
<feature type="compositionally biased region" description="Basic and acidic residues" evidence="10">
    <location>
        <begin position="314"/>
        <end position="326"/>
    </location>
</feature>
<dbReference type="PANTHER" id="PTHR42648:SF11">
    <property type="entry name" value="TRANSPOSON TY4-P GAG-POL POLYPROTEIN"/>
    <property type="match status" value="1"/>
</dbReference>
<evidence type="ECO:0000256" key="6">
    <source>
        <dbReference type="ARBA" id="ARBA00022908"/>
    </source>
</evidence>
<dbReference type="GO" id="GO:0003887">
    <property type="term" value="F:DNA-directed DNA polymerase activity"/>
    <property type="evidence" value="ECO:0007669"/>
    <property type="project" value="UniProtKB-KW"/>
</dbReference>
<dbReference type="GO" id="GO:0003964">
    <property type="term" value="F:RNA-directed DNA polymerase activity"/>
    <property type="evidence" value="ECO:0007669"/>
    <property type="project" value="UniProtKB-KW"/>
</dbReference>
<feature type="region of interest" description="Disordered" evidence="10">
    <location>
        <begin position="296"/>
        <end position="336"/>
    </location>
</feature>
<evidence type="ECO:0000259" key="11">
    <source>
        <dbReference type="PROSITE" id="PS50994"/>
    </source>
</evidence>
<evidence type="ECO:0000313" key="12">
    <source>
        <dbReference type="EMBL" id="KFD63898.1"/>
    </source>
</evidence>
<reference evidence="12" key="1">
    <citation type="journal article" date="2014" name="Nat. Genet.">
        <title>Genome and transcriptome of the porcine whipworm Trichuris suis.</title>
        <authorList>
            <person name="Jex A.R."/>
            <person name="Nejsum P."/>
            <person name="Schwarz E.M."/>
            <person name="Hu L."/>
            <person name="Young N.D."/>
            <person name="Hall R.S."/>
            <person name="Korhonen P.K."/>
            <person name="Liao S."/>
            <person name="Thamsborg S."/>
            <person name="Xia J."/>
            <person name="Xu P."/>
            <person name="Wang S."/>
            <person name="Scheerlinck J.P."/>
            <person name="Hofmann A."/>
            <person name="Sternberg P.W."/>
            <person name="Wang J."/>
            <person name="Gasser R.B."/>
        </authorList>
    </citation>
    <scope>NUCLEOTIDE SEQUENCE [LARGE SCALE GENOMIC DNA]</scope>
    <source>
        <strain evidence="12">DCEP-RM93F</strain>
    </source>
</reference>
<keyword evidence="4" id="KW-0378">Hydrolase</keyword>
<dbReference type="Gene3D" id="3.30.420.10">
    <property type="entry name" value="Ribonuclease H-like superfamily/Ribonuclease H"/>
    <property type="match status" value="1"/>
</dbReference>
<accession>A0A085N352</accession>
<evidence type="ECO:0000256" key="7">
    <source>
        <dbReference type="ARBA" id="ARBA00022918"/>
    </source>
</evidence>
<dbReference type="PANTHER" id="PTHR42648">
    <property type="entry name" value="TRANSPOSASE, PUTATIVE-RELATED"/>
    <property type="match status" value="1"/>
</dbReference>
<evidence type="ECO:0000256" key="2">
    <source>
        <dbReference type="ARBA" id="ARBA00022723"/>
    </source>
</evidence>
<proteinExistence type="predicted"/>
<sequence length="395" mass="45779">MAVGLRMNEHDCEKPICETCFKGKMTAFPFPKGETRADKPMELIHSDLCGPMPVETPSRHRYFLTLIDDHSLFTVVHLLKSKDEVFDAIKNYIAKMCNRFGRKPMIFRSDNGREYVTKSLETYFKLQGIEHQLTIPYTPQQNGVAERKNRSLTEMVRCMLTDARLPIRFWGEAVLTAAYLQNRLPSRSIPKTPFEHFYGHRPDVSHLRVFGSKAYSFVPTERRRKPSEKAVEGVIIGYGNTVKDHRILDPKTARVWYSRSARIIECPMQPWPDQMKHRQISHSKASPQTMVNMDEWKDRPEDSSSKVFPPKEGMNGKHEQSSDKASDGSTLAPIMGLRRSERLATKDERRVKRQFCEDYIWKVVDCDPKEPATWDEMLQLPASERQKWLEAVDAE</sequence>
<keyword evidence="9" id="KW-0233">DNA recombination</keyword>
<dbReference type="InterPro" id="IPR001584">
    <property type="entry name" value="Integrase_cat-core"/>
</dbReference>
<evidence type="ECO:0000256" key="10">
    <source>
        <dbReference type="SAM" id="MobiDB-lite"/>
    </source>
</evidence>
<feature type="domain" description="Integrase catalytic" evidence="11">
    <location>
        <begin position="36"/>
        <end position="201"/>
    </location>
</feature>
<keyword evidence="7" id="KW-0695">RNA-directed DNA polymerase</keyword>
<keyword evidence="8" id="KW-0548">Nucleotidyltransferase</keyword>
<evidence type="ECO:0000256" key="1">
    <source>
        <dbReference type="ARBA" id="ARBA00022722"/>
    </source>
</evidence>
<dbReference type="Pfam" id="PF25597">
    <property type="entry name" value="SH3_retrovirus"/>
    <property type="match status" value="1"/>
</dbReference>
<keyword evidence="8" id="KW-0808">Transferase</keyword>
<keyword evidence="1" id="KW-0540">Nuclease</keyword>
<dbReference type="InterPro" id="IPR012337">
    <property type="entry name" value="RNaseH-like_sf"/>
</dbReference>
<keyword evidence="6" id="KW-0229">DNA integration</keyword>
<dbReference type="GO" id="GO:0015074">
    <property type="term" value="P:DNA integration"/>
    <property type="evidence" value="ECO:0007669"/>
    <property type="project" value="UniProtKB-KW"/>
</dbReference>
<dbReference type="InterPro" id="IPR039537">
    <property type="entry name" value="Retrotran_Ty1/copia-like"/>
</dbReference>
<keyword evidence="8" id="KW-0239">DNA-directed DNA polymerase</keyword>
<evidence type="ECO:0000256" key="3">
    <source>
        <dbReference type="ARBA" id="ARBA00022759"/>
    </source>
</evidence>
<dbReference type="AlphaFoldDB" id="A0A085N352"/>
<evidence type="ECO:0000256" key="8">
    <source>
        <dbReference type="ARBA" id="ARBA00022932"/>
    </source>
</evidence>
<organism evidence="12">
    <name type="scientific">Trichuris suis</name>
    <name type="common">pig whipworm</name>
    <dbReference type="NCBI Taxonomy" id="68888"/>
    <lineage>
        <taxon>Eukaryota</taxon>
        <taxon>Metazoa</taxon>
        <taxon>Ecdysozoa</taxon>
        <taxon>Nematoda</taxon>
        <taxon>Enoplea</taxon>
        <taxon>Dorylaimia</taxon>
        <taxon>Trichinellida</taxon>
        <taxon>Trichuridae</taxon>
        <taxon>Trichuris</taxon>
    </lineage>
</organism>
<dbReference type="InterPro" id="IPR057670">
    <property type="entry name" value="SH3_retrovirus"/>
</dbReference>
<dbReference type="GO" id="GO:0003676">
    <property type="term" value="F:nucleic acid binding"/>
    <property type="evidence" value="ECO:0007669"/>
    <property type="project" value="InterPro"/>
</dbReference>
<protein>
    <recommendedName>
        <fullName evidence="11">Integrase catalytic domain-containing protein</fullName>
    </recommendedName>
</protein>
<keyword evidence="2" id="KW-0479">Metal-binding</keyword>
<dbReference type="GO" id="GO:0046872">
    <property type="term" value="F:metal ion binding"/>
    <property type="evidence" value="ECO:0007669"/>
    <property type="project" value="UniProtKB-KW"/>
</dbReference>
<dbReference type="SUPFAM" id="SSF53098">
    <property type="entry name" value="Ribonuclease H-like"/>
    <property type="match status" value="1"/>
</dbReference>
<dbReference type="Proteomes" id="UP000030758">
    <property type="component" value="Unassembled WGS sequence"/>
</dbReference>
<gene>
    <name evidence="12" type="ORF">M514_23889</name>
</gene>
<evidence type="ECO:0000256" key="4">
    <source>
        <dbReference type="ARBA" id="ARBA00022801"/>
    </source>
</evidence>
<dbReference type="PROSITE" id="PS50994">
    <property type="entry name" value="INTEGRASE"/>
    <property type="match status" value="1"/>
</dbReference>
<evidence type="ECO:0000256" key="9">
    <source>
        <dbReference type="ARBA" id="ARBA00023172"/>
    </source>
</evidence>
<evidence type="ECO:0000256" key="5">
    <source>
        <dbReference type="ARBA" id="ARBA00022842"/>
    </source>
</evidence>
<keyword evidence="5" id="KW-0460">Magnesium</keyword>
<dbReference type="GO" id="GO:0006310">
    <property type="term" value="P:DNA recombination"/>
    <property type="evidence" value="ECO:0007669"/>
    <property type="project" value="UniProtKB-KW"/>
</dbReference>
<dbReference type="GO" id="GO:0016787">
    <property type="term" value="F:hydrolase activity"/>
    <property type="evidence" value="ECO:0007669"/>
    <property type="project" value="UniProtKB-KW"/>
</dbReference>